<gene>
    <name evidence="4" type="ORF">ACFO9K_19360</name>
</gene>
<feature type="transmembrane region" description="Helical" evidence="2">
    <location>
        <begin position="26"/>
        <end position="47"/>
    </location>
</feature>
<evidence type="ECO:0000256" key="2">
    <source>
        <dbReference type="SAM" id="Phobius"/>
    </source>
</evidence>
<keyword evidence="5" id="KW-1185">Reference proteome</keyword>
<feature type="compositionally biased region" description="Basic and acidic residues" evidence="1">
    <location>
        <begin position="135"/>
        <end position="156"/>
    </location>
</feature>
<evidence type="ECO:0000313" key="4">
    <source>
        <dbReference type="EMBL" id="MFC4826420.1"/>
    </source>
</evidence>
<protein>
    <submittedName>
        <fullName evidence="4">SHOCT domain-containing protein</fullName>
    </submittedName>
</protein>
<dbReference type="AlphaFoldDB" id="A0ABD5Q739"/>
<keyword evidence="2" id="KW-0472">Membrane</keyword>
<evidence type="ECO:0000313" key="5">
    <source>
        <dbReference type="Proteomes" id="UP001595945"/>
    </source>
</evidence>
<feature type="domain" description="SHOCT" evidence="3">
    <location>
        <begin position="96"/>
        <end position="122"/>
    </location>
</feature>
<evidence type="ECO:0000259" key="3">
    <source>
        <dbReference type="Pfam" id="PF09851"/>
    </source>
</evidence>
<dbReference type="Pfam" id="PF09851">
    <property type="entry name" value="SHOCT"/>
    <property type="match status" value="1"/>
</dbReference>
<feature type="region of interest" description="Disordered" evidence="1">
    <location>
        <begin position="126"/>
        <end position="156"/>
    </location>
</feature>
<comment type="caution">
    <text evidence="4">The sequence shown here is derived from an EMBL/GenBank/DDBJ whole genome shotgun (WGS) entry which is preliminary data.</text>
</comment>
<dbReference type="GeneID" id="73046483"/>
<dbReference type="EMBL" id="JBHSHT010000002">
    <property type="protein sequence ID" value="MFC4826420.1"/>
    <property type="molecule type" value="Genomic_DNA"/>
</dbReference>
<evidence type="ECO:0000256" key="1">
    <source>
        <dbReference type="SAM" id="MobiDB-lite"/>
    </source>
</evidence>
<accession>A0ABD5Q739</accession>
<keyword evidence="2" id="KW-0812">Transmembrane</keyword>
<dbReference type="RefSeq" id="WP_254267979.1">
    <property type="nucleotide sequence ID" value="NZ_CP100400.1"/>
</dbReference>
<keyword evidence="2" id="KW-1133">Transmembrane helix</keyword>
<dbReference type="Proteomes" id="UP001595945">
    <property type="component" value="Unassembled WGS sequence"/>
</dbReference>
<feature type="transmembrane region" description="Helical" evidence="2">
    <location>
        <begin position="59"/>
        <end position="80"/>
    </location>
</feature>
<proteinExistence type="predicted"/>
<organism evidence="4 5">
    <name type="scientific">Halorussus aquaticus</name>
    <dbReference type="NCBI Taxonomy" id="2953748"/>
    <lineage>
        <taxon>Archaea</taxon>
        <taxon>Methanobacteriati</taxon>
        <taxon>Methanobacteriota</taxon>
        <taxon>Stenosarchaea group</taxon>
        <taxon>Halobacteria</taxon>
        <taxon>Halobacteriales</taxon>
        <taxon>Haladaptataceae</taxon>
        <taxon>Halorussus</taxon>
    </lineage>
</organism>
<reference evidence="4 5" key="1">
    <citation type="journal article" date="2019" name="Int. J. Syst. Evol. Microbiol.">
        <title>The Global Catalogue of Microorganisms (GCM) 10K type strain sequencing project: providing services to taxonomists for standard genome sequencing and annotation.</title>
        <authorList>
            <consortium name="The Broad Institute Genomics Platform"/>
            <consortium name="The Broad Institute Genome Sequencing Center for Infectious Disease"/>
            <person name="Wu L."/>
            <person name="Ma J."/>
        </authorList>
    </citation>
    <scope>NUCLEOTIDE SEQUENCE [LARGE SCALE GENOMIC DNA]</scope>
    <source>
        <strain evidence="4 5">XZYJ18</strain>
    </source>
</reference>
<sequence length="156" mass="16928">MVESRDATRTAEVLAALTPDSRRWRLLLSGGAAVASVVLFYYTVLLISSRWTGTLPNLLVGVGTVLTLLSAAAVPTVLFAPRHSATGSRGSTAEDDPVTVLKRRYAEGEITEEEFEHRLERLVSAPGEIDAEESSGDRETLGDEPTTHDRSFDVTR</sequence>
<name>A0ABD5Q739_9EURY</name>
<dbReference type="InterPro" id="IPR018649">
    <property type="entry name" value="SHOCT"/>
</dbReference>